<feature type="region of interest" description="Disordered" evidence="1">
    <location>
        <begin position="1"/>
        <end position="28"/>
    </location>
</feature>
<accession>A0ABX6T8L1</accession>
<evidence type="ECO:0000313" key="2">
    <source>
        <dbReference type="EMBL" id="QNP45282.1"/>
    </source>
</evidence>
<evidence type="ECO:0000256" key="1">
    <source>
        <dbReference type="SAM" id="MobiDB-lite"/>
    </source>
</evidence>
<protein>
    <recommendedName>
        <fullName evidence="4">PAS domain-containing protein</fullName>
    </recommendedName>
</protein>
<dbReference type="Proteomes" id="UP000516105">
    <property type="component" value="Chromosome"/>
</dbReference>
<name>A0ABX6T8L1_9SPHN</name>
<evidence type="ECO:0008006" key="4">
    <source>
        <dbReference type="Google" id="ProtNLM"/>
    </source>
</evidence>
<dbReference type="EMBL" id="CP060782">
    <property type="protein sequence ID" value="QNP45282.1"/>
    <property type="molecule type" value="Genomic_DNA"/>
</dbReference>
<organism evidence="2 3">
    <name type="scientific">Sphingomonas sediminicola</name>
    <dbReference type="NCBI Taxonomy" id="386874"/>
    <lineage>
        <taxon>Bacteria</taxon>
        <taxon>Pseudomonadati</taxon>
        <taxon>Pseudomonadota</taxon>
        <taxon>Alphaproteobacteria</taxon>
        <taxon>Sphingomonadales</taxon>
        <taxon>Sphingomonadaceae</taxon>
        <taxon>Sphingomonas</taxon>
    </lineage>
</organism>
<keyword evidence="3" id="KW-1185">Reference proteome</keyword>
<reference evidence="2 3" key="1">
    <citation type="submission" date="2020-08" db="EMBL/GenBank/DDBJ databases">
        <title>Genome sequence of Sphingomonas sediminicola KACC 15039T.</title>
        <authorList>
            <person name="Hyun D.-W."/>
            <person name="Bae J.-W."/>
        </authorList>
    </citation>
    <scope>NUCLEOTIDE SEQUENCE [LARGE SCALE GENOMIC DNA]</scope>
    <source>
        <strain evidence="2 3">KACC 15039</strain>
    </source>
</reference>
<evidence type="ECO:0000313" key="3">
    <source>
        <dbReference type="Proteomes" id="UP000516105"/>
    </source>
</evidence>
<proteinExistence type="predicted"/>
<sequence length="453" mass="49655">MDSYREYPNDFDVPPASEGSSPEQAGIDIGNDERRMHVRAYNYWVSLLNGRDYPSIEDLEPGEVEDFAENSVLLDFTSGRDNPATPYIGVAIREECGLGEGIKCIDEVPSRSLLSRLTDHYLQIIANRAPIGFEAEFVNQRGDPICYRGILMPFSSDGDTIDFIYGVINWKRSISGADQPIAAALPPVEQEPEQFAEIEADEDELILEDAILPEAPVSEETTEEESYALDAPTVHFAWEDGPLRDEESDVAIPEIVLDDSAGLADHLSAARETADAVKAADGRTRSALYRALSQAYDFALASEREPEDYAELLEESGMKAQARAPMTPIVKLVFGIDYDKARLTEFAAALSYGRRQEIAQGGFLDFIERQVGGLKALVAAERQAKRPEPKVDTKGEAAKAKLRDAAPIALEAISPASEFALVLTRRRADGGVDPVAVVEDEAMIEKAIRRAGL</sequence>
<dbReference type="RefSeq" id="WP_187708238.1">
    <property type="nucleotide sequence ID" value="NZ_CP060782.1"/>
</dbReference>
<gene>
    <name evidence="2" type="ORF">H9L14_11705</name>
</gene>